<protein>
    <submittedName>
        <fullName evidence="2">Uncharacterized protein</fullName>
    </submittedName>
</protein>
<dbReference type="Proteomes" id="UP000299102">
    <property type="component" value="Unassembled WGS sequence"/>
</dbReference>
<evidence type="ECO:0000256" key="1">
    <source>
        <dbReference type="SAM" id="MobiDB-lite"/>
    </source>
</evidence>
<proteinExistence type="predicted"/>
<gene>
    <name evidence="2" type="ORF">EVAR_14739_1</name>
</gene>
<name>A0A4C1TXJ2_EUMVA</name>
<comment type="caution">
    <text evidence="2">The sequence shown here is derived from an EMBL/GenBank/DDBJ whole genome shotgun (WGS) entry which is preliminary data.</text>
</comment>
<keyword evidence="3" id="KW-1185">Reference proteome</keyword>
<evidence type="ECO:0000313" key="3">
    <source>
        <dbReference type="Proteomes" id="UP000299102"/>
    </source>
</evidence>
<accession>A0A4C1TXJ2</accession>
<dbReference type="AlphaFoldDB" id="A0A4C1TXJ2"/>
<organism evidence="2 3">
    <name type="scientific">Eumeta variegata</name>
    <name type="common">Bagworm moth</name>
    <name type="synonym">Eumeta japonica</name>
    <dbReference type="NCBI Taxonomy" id="151549"/>
    <lineage>
        <taxon>Eukaryota</taxon>
        <taxon>Metazoa</taxon>
        <taxon>Ecdysozoa</taxon>
        <taxon>Arthropoda</taxon>
        <taxon>Hexapoda</taxon>
        <taxon>Insecta</taxon>
        <taxon>Pterygota</taxon>
        <taxon>Neoptera</taxon>
        <taxon>Endopterygota</taxon>
        <taxon>Lepidoptera</taxon>
        <taxon>Glossata</taxon>
        <taxon>Ditrysia</taxon>
        <taxon>Tineoidea</taxon>
        <taxon>Psychidae</taxon>
        <taxon>Oiketicinae</taxon>
        <taxon>Eumeta</taxon>
    </lineage>
</organism>
<sequence length="165" mass="18646">MKRLAQCRPSGAPTLKIHIVCDITRGQCAERYVCQGRIYHMAFWASAQGPVDSRGSRLSQNKGEKPGMTTPNPWRDTKVPAARERARLPSVAARAHDPFTFAQLWTVLRVEGSDIYLTIFNFYNLAVEQFQIRSRSWTSTLSPPCWPRPIVTDGLTALRSTERVV</sequence>
<dbReference type="EMBL" id="BGZK01000096">
    <property type="protein sequence ID" value="GBP18346.1"/>
    <property type="molecule type" value="Genomic_DNA"/>
</dbReference>
<reference evidence="2 3" key="1">
    <citation type="journal article" date="2019" name="Commun. Biol.">
        <title>The bagworm genome reveals a unique fibroin gene that provides high tensile strength.</title>
        <authorList>
            <person name="Kono N."/>
            <person name="Nakamura H."/>
            <person name="Ohtoshi R."/>
            <person name="Tomita M."/>
            <person name="Numata K."/>
            <person name="Arakawa K."/>
        </authorList>
    </citation>
    <scope>NUCLEOTIDE SEQUENCE [LARGE SCALE GENOMIC DNA]</scope>
</reference>
<feature type="region of interest" description="Disordered" evidence="1">
    <location>
        <begin position="50"/>
        <end position="73"/>
    </location>
</feature>
<evidence type="ECO:0000313" key="2">
    <source>
        <dbReference type="EMBL" id="GBP18346.1"/>
    </source>
</evidence>